<dbReference type="Pfam" id="PF04326">
    <property type="entry name" value="SLFN_AlbA_2"/>
    <property type="match status" value="1"/>
</dbReference>
<gene>
    <name evidence="2" type="ORF">SAMN04488104_102730</name>
</gene>
<proteinExistence type="predicted"/>
<organism evidence="2 3">
    <name type="scientific">Algoriphagus faecimaris</name>
    <dbReference type="NCBI Taxonomy" id="686796"/>
    <lineage>
        <taxon>Bacteria</taxon>
        <taxon>Pseudomonadati</taxon>
        <taxon>Bacteroidota</taxon>
        <taxon>Cytophagia</taxon>
        <taxon>Cytophagales</taxon>
        <taxon>Cyclobacteriaceae</taxon>
        <taxon>Algoriphagus</taxon>
    </lineage>
</organism>
<evidence type="ECO:0000313" key="3">
    <source>
        <dbReference type="Proteomes" id="UP000199060"/>
    </source>
</evidence>
<evidence type="ECO:0000259" key="1">
    <source>
        <dbReference type="Pfam" id="PF04326"/>
    </source>
</evidence>
<feature type="domain" description="Schlafen AlbA-2" evidence="1">
    <location>
        <begin position="30"/>
        <end position="158"/>
    </location>
</feature>
<evidence type="ECO:0000313" key="2">
    <source>
        <dbReference type="EMBL" id="SDD38254.1"/>
    </source>
</evidence>
<dbReference type="STRING" id="686796.SAMN04488104_102730"/>
<dbReference type="Proteomes" id="UP000199060">
    <property type="component" value="Unassembled WGS sequence"/>
</dbReference>
<dbReference type="AlphaFoldDB" id="A0A1G6UAK1"/>
<accession>A0A1G6UAK1</accession>
<protein>
    <submittedName>
        <fullName evidence="2">Putative DNA-binding domain-containing protein</fullName>
    </submittedName>
</protein>
<keyword evidence="3" id="KW-1185">Reference proteome</keyword>
<dbReference type="EMBL" id="FNAC01000027">
    <property type="protein sequence ID" value="SDD38254.1"/>
    <property type="molecule type" value="Genomic_DNA"/>
</dbReference>
<dbReference type="InterPro" id="IPR007421">
    <property type="entry name" value="Schlafen_AlbA_2_dom"/>
</dbReference>
<name>A0A1G6UAK1_9BACT</name>
<dbReference type="OrthoDB" id="1158700at2"/>
<dbReference type="Gene3D" id="3.30.950.30">
    <property type="entry name" value="Schlafen, AAA domain"/>
    <property type="match status" value="1"/>
</dbReference>
<dbReference type="GO" id="GO:0003677">
    <property type="term" value="F:DNA binding"/>
    <property type="evidence" value="ECO:0007669"/>
    <property type="project" value="UniProtKB-KW"/>
</dbReference>
<dbReference type="InterPro" id="IPR038461">
    <property type="entry name" value="Schlafen_AlbA_2_dom_sf"/>
</dbReference>
<reference evidence="3" key="1">
    <citation type="submission" date="2016-10" db="EMBL/GenBank/DDBJ databases">
        <authorList>
            <person name="Varghese N."/>
            <person name="Submissions S."/>
        </authorList>
    </citation>
    <scope>NUCLEOTIDE SEQUENCE [LARGE SCALE GENOMIC DNA]</scope>
    <source>
        <strain evidence="3">DSM 23095</strain>
    </source>
</reference>
<sequence>MNYCQAYFNRNLDDLKESDLITFFATHQQETQYIEFKSSGETNAEKIFSKSLKPAICSFLNSEGGILIYGAPREDHRNSENPDNFKLRPYHPQLLGDHDSIIRKIADGITPMPIGIRLKEVEVEDGMVAVFEIQESQSKPHQTENIYQIRIDGQKKPAPHYLIEAMMKQVTFPTIKAYLKTKRSEYCDLKSDTLLISFDLSFINFSPFQNEKNIRYRLKVDGSMILELGSSKGENLSKETDYFKIENLTYGEPYTVPFTLSGNFGMIQSDKKVLLNIIFHGESSPSKLTVYEFYIEQRNLRGFLKGGKAILDIDNILISEHKKNLGLTHEESLKKSLGIDF</sequence>
<keyword evidence="2" id="KW-0238">DNA-binding</keyword>